<dbReference type="EMBL" id="JACEIK010005858">
    <property type="protein sequence ID" value="MCE0482313.1"/>
    <property type="molecule type" value="Genomic_DNA"/>
</dbReference>
<name>A0ABS8VNC3_DATST</name>
<feature type="non-terminal residue" evidence="1">
    <location>
        <position position="1"/>
    </location>
</feature>
<dbReference type="Proteomes" id="UP000823775">
    <property type="component" value="Unassembled WGS sequence"/>
</dbReference>
<sequence>LGTIVSAAPAVSRGQHRQYGTRWVTDEGKKWYAKHKETKYFPEEQIAWEPLAQEFPRI</sequence>
<protein>
    <submittedName>
        <fullName evidence="1">Uncharacterized protein</fullName>
    </submittedName>
</protein>
<feature type="non-terminal residue" evidence="1">
    <location>
        <position position="58"/>
    </location>
</feature>
<comment type="caution">
    <text evidence="1">The sequence shown here is derived from an EMBL/GenBank/DDBJ whole genome shotgun (WGS) entry which is preliminary data.</text>
</comment>
<evidence type="ECO:0000313" key="2">
    <source>
        <dbReference type="Proteomes" id="UP000823775"/>
    </source>
</evidence>
<organism evidence="1 2">
    <name type="scientific">Datura stramonium</name>
    <name type="common">Jimsonweed</name>
    <name type="synonym">Common thornapple</name>
    <dbReference type="NCBI Taxonomy" id="4076"/>
    <lineage>
        <taxon>Eukaryota</taxon>
        <taxon>Viridiplantae</taxon>
        <taxon>Streptophyta</taxon>
        <taxon>Embryophyta</taxon>
        <taxon>Tracheophyta</taxon>
        <taxon>Spermatophyta</taxon>
        <taxon>Magnoliopsida</taxon>
        <taxon>eudicotyledons</taxon>
        <taxon>Gunneridae</taxon>
        <taxon>Pentapetalae</taxon>
        <taxon>asterids</taxon>
        <taxon>lamiids</taxon>
        <taxon>Solanales</taxon>
        <taxon>Solanaceae</taxon>
        <taxon>Solanoideae</taxon>
        <taxon>Datureae</taxon>
        <taxon>Datura</taxon>
    </lineage>
</organism>
<evidence type="ECO:0000313" key="1">
    <source>
        <dbReference type="EMBL" id="MCE0482313.1"/>
    </source>
</evidence>
<accession>A0ABS8VNC3</accession>
<proteinExistence type="predicted"/>
<reference evidence="1 2" key="1">
    <citation type="journal article" date="2021" name="BMC Genomics">
        <title>Datura genome reveals duplications of psychoactive alkaloid biosynthetic genes and high mutation rate following tissue culture.</title>
        <authorList>
            <person name="Rajewski A."/>
            <person name="Carter-House D."/>
            <person name="Stajich J."/>
            <person name="Litt A."/>
        </authorList>
    </citation>
    <scope>NUCLEOTIDE SEQUENCE [LARGE SCALE GENOMIC DNA]</scope>
    <source>
        <strain evidence="1">AR-01</strain>
    </source>
</reference>
<keyword evidence="2" id="KW-1185">Reference proteome</keyword>
<gene>
    <name evidence="1" type="ORF">HAX54_040979</name>
</gene>